<dbReference type="RefSeq" id="WP_163462223.1">
    <property type="nucleotide sequence ID" value="NZ_JAAAMG010000004.1"/>
</dbReference>
<proteinExistence type="predicted"/>
<evidence type="ECO:0000313" key="1">
    <source>
        <dbReference type="EMBL" id="NDW04161.1"/>
    </source>
</evidence>
<keyword evidence="2" id="KW-1185">Reference proteome</keyword>
<sequence>MRELEVVGGPHEWVRNEATISGAIVVGVLRLSKAADSTPRLRAMVPGWPDRPLCARLMSVDGLYEAEMDFRTPKDWTETALGDFKFETEYPDILDETNPNQLTARITRGACSEVHDVVEVVPAWFNQESAPSNSDLAIFVNSGRADRLYAFLGDDPSAPAIPCEPVASERRTSYDMRCDIPGSDLEAGGQIVELMPERGGMADPSTTFRVFFTEQ</sequence>
<comment type="caution">
    <text evidence="1">The sequence shown here is derived from an EMBL/GenBank/DDBJ whole genome shotgun (WGS) entry which is preliminary data.</text>
</comment>
<name>A0A6N9SZC3_9HYPH</name>
<organism evidence="1 2">
    <name type="scientific">Jiella pacifica</name>
    <dbReference type="NCBI Taxonomy" id="2696469"/>
    <lineage>
        <taxon>Bacteria</taxon>
        <taxon>Pseudomonadati</taxon>
        <taxon>Pseudomonadota</taxon>
        <taxon>Alphaproteobacteria</taxon>
        <taxon>Hyphomicrobiales</taxon>
        <taxon>Aurantimonadaceae</taxon>
        <taxon>Jiella</taxon>
    </lineage>
</organism>
<dbReference type="AlphaFoldDB" id="A0A6N9SZC3"/>
<reference evidence="1 2" key="1">
    <citation type="submission" date="2020-01" db="EMBL/GenBank/DDBJ databases">
        <title>Jiella pacifica sp. nov.</title>
        <authorList>
            <person name="Xue Z."/>
            <person name="Zhu S."/>
            <person name="Chen J."/>
            <person name="Yang J."/>
        </authorList>
    </citation>
    <scope>NUCLEOTIDE SEQUENCE [LARGE SCALE GENOMIC DNA]</scope>
    <source>
        <strain evidence="1 2">40Bstr34</strain>
    </source>
</reference>
<gene>
    <name evidence="1" type="ORF">GTK09_06930</name>
</gene>
<dbReference type="EMBL" id="JAAAMG010000004">
    <property type="protein sequence ID" value="NDW04161.1"/>
    <property type="molecule type" value="Genomic_DNA"/>
</dbReference>
<evidence type="ECO:0000313" key="2">
    <source>
        <dbReference type="Proteomes" id="UP000469011"/>
    </source>
</evidence>
<dbReference type="Proteomes" id="UP000469011">
    <property type="component" value="Unassembled WGS sequence"/>
</dbReference>
<protein>
    <submittedName>
        <fullName evidence="1">Uncharacterized protein</fullName>
    </submittedName>
</protein>
<accession>A0A6N9SZC3</accession>